<sequence length="251" mass="27531">MSRVLKRQAKVLPHRRVTFSTANQAQDLQDPSQHSYYDSGLEESETPSSKSSSGPRIGPLALPEDHYERTTPDGSIGEMEHPENEMDGSVGLLWEEWVKAGETMERKRYGGIGDGDLRPLPDVAMTGKCTRECTEYGHSDSCWMPGQPSPNRTKSAKSGPKLSTFVPYQEREGQERLMADSSSKPHGEERSGGGNNKVASIRFLPPYTSAYSTGGDSGKDCPREEIPLSQTADYAPATTPSSQGSKREIYL</sequence>
<evidence type="ECO:0000313" key="2">
    <source>
        <dbReference type="EMBL" id="RXN07523.1"/>
    </source>
</evidence>
<comment type="caution">
    <text evidence="2">The sequence shown here is derived from an EMBL/GenBank/DDBJ whole genome shotgun (WGS) entry which is preliminary data.</text>
</comment>
<keyword evidence="3" id="KW-1185">Reference proteome</keyword>
<protein>
    <submittedName>
        <fullName evidence="2">Protocadherin-1-like isoform X1</fullName>
    </submittedName>
</protein>
<proteinExistence type="predicted"/>
<dbReference type="STRING" id="84645.A0A498LJ45"/>
<evidence type="ECO:0000256" key="1">
    <source>
        <dbReference type="SAM" id="MobiDB-lite"/>
    </source>
</evidence>
<evidence type="ECO:0000313" key="3">
    <source>
        <dbReference type="Proteomes" id="UP000290572"/>
    </source>
</evidence>
<reference evidence="2 3" key="1">
    <citation type="submission" date="2018-03" db="EMBL/GenBank/DDBJ databases">
        <title>Draft genome sequence of Rohu Carp (Labeo rohita).</title>
        <authorList>
            <person name="Das P."/>
            <person name="Kushwaha B."/>
            <person name="Joshi C.G."/>
            <person name="Kumar D."/>
            <person name="Nagpure N.S."/>
            <person name="Sahoo L."/>
            <person name="Das S.P."/>
            <person name="Bit A."/>
            <person name="Patnaik S."/>
            <person name="Meher P.K."/>
            <person name="Jayasankar P."/>
            <person name="Koringa P.G."/>
            <person name="Patel N.V."/>
            <person name="Hinsu A.T."/>
            <person name="Kumar R."/>
            <person name="Pandey M."/>
            <person name="Agarwal S."/>
            <person name="Srivastava S."/>
            <person name="Singh M."/>
            <person name="Iquebal M.A."/>
            <person name="Jaiswal S."/>
            <person name="Angadi U.B."/>
            <person name="Kumar N."/>
            <person name="Raza M."/>
            <person name="Shah T.M."/>
            <person name="Rai A."/>
            <person name="Jena J.K."/>
        </authorList>
    </citation>
    <scope>NUCLEOTIDE SEQUENCE [LARGE SCALE GENOMIC DNA]</scope>
    <source>
        <strain evidence="2">DASCIFA01</strain>
        <tissue evidence="2">Testis</tissue>
    </source>
</reference>
<feature type="region of interest" description="Disordered" evidence="1">
    <location>
        <begin position="136"/>
        <end position="251"/>
    </location>
</feature>
<feature type="compositionally biased region" description="Basic and acidic residues" evidence="1">
    <location>
        <begin position="217"/>
        <end position="226"/>
    </location>
</feature>
<feature type="region of interest" description="Disordered" evidence="1">
    <location>
        <begin position="16"/>
        <end position="86"/>
    </location>
</feature>
<name>A0A498LJ45_LABRO</name>
<dbReference type="EMBL" id="QBIY01013346">
    <property type="protein sequence ID" value="RXN07523.1"/>
    <property type="molecule type" value="Genomic_DNA"/>
</dbReference>
<dbReference type="AlphaFoldDB" id="A0A498LJ45"/>
<feature type="compositionally biased region" description="Polar residues" evidence="1">
    <location>
        <begin position="18"/>
        <end position="36"/>
    </location>
</feature>
<accession>A0A498LJ45</accession>
<feature type="compositionally biased region" description="Basic and acidic residues" evidence="1">
    <location>
        <begin position="169"/>
        <end position="191"/>
    </location>
</feature>
<feature type="compositionally biased region" description="Polar residues" evidence="1">
    <location>
        <begin position="228"/>
        <end position="244"/>
    </location>
</feature>
<dbReference type="Proteomes" id="UP000290572">
    <property type="component" value="Unassembled WGS sequence"/>
</dbReference>
<organism evidence="2 3">
    <name type="scientific">Labeo rohita</name>
    <name type="common">Indian major carp</name>
    <name type="synonym">Cyprinus rohita</name>
    <dbReference type="NCBI Taxonomy" id="84645"/>
    <lineage>
        <taxon>Eukaryota</taxon>
        <taxon>Metazoa</taxon>
        <taxon>Chordata</taxon>
        <taxon>Craniata</taxon>
        <taxon>Vertebrata</taxon>
        <taxon>Euteleostomi</taxon>
        <taxon>Actinopterygii</taxon>
        <taxon>Neopterygii</taxon>
        <taxon>Teleostei</taxon>
        <taxon>Ostariophysi</taxon>
        <taxon>Cypriniformes</taxon>
        <taxon>Cyprinidae</taxon>
        <taxon>Labeoninae</taxon>
        <taxon>Labeonini</taxon>
        <taxon>Labeo</taxon>
    </lineage>
</organism>
<gene>
    <name evidence="2" type="ORF">ROHU_011939</name>
</gene>